<dbReference type="InterPro" id="IPR050595">
    <property type="entry name" value="Bact_response_regulator"/>
</dbReference>
<evidence type="ECO:0000259" key="4">
    <source>
        <dbReference type="PROSITE" id="PS50110"/>
    </source>
</evidence>
<dbReference type="SUPFAM" id="SSF52172">
    <property type="entry name" value="CheY-like"/>
    <property type="match status" value="1"/>
</dbReference>
<dbReference type="InterPro" id="IPR001789">
    <property type="entry name" value="Sig_transdc_resp-reg_receiver"/>
</dbReference>
<reference evidence="5 6" key="1">
    <citation type="submission" date="2015-07" db="EMBL/GenBank/DDBJ databases">
        <title>Genome analysis of myxobacterium Chondromyces crocatus Cm c5 reveals a high potential for natural compound synthesis and the genetic basis for the loss of fruiting body formation.</title>
        <authorList>
            <person name="Zaburannyi N."/>
            <person name="Bunk B."/>
            <person name="Maier J."/>
            <person name="Overmann J."/>
            <person name="Mueller R."/>
        </authorList>
    </citation>
    <scope>NUCLEOTIDE SEQUENCE [LARGE SCALE GENOMIC DNA]</scope>
    <source>
        <strain evidence="5 6">Cm c5</strain>
    </source>
</reference>
<evidence type="ECO:0000313" key="5">
    <source>
        <dbReference type="EMBL" id="AKT36880.1"/>
    </source>
</evidence>
<dbReference type="PANTHER" id="PTHR44591:SF3">
    <property type="entry name" value="RESPONSE REGULATORY DOMAIN-CONTAINING PROTEIN"/>
    <property type="match status" value="1"/>
</dbReference>
<evidence type="ECO:0000256" key="2">
    <source>
        <dbReference type="PROSITE-ProRule" id="PRU00169"/>
    </source>
</evidence>
<sequence length="136" mass="14386">MADSRSSGGLAGKLTPSSSNSRAPVLVVDDDAELRDALRELLEENGYDVYCAENGREALELLKRVDPPPGLILLDLVMPVMSGQEMLVALKQVHALAAIPVTIVSASEDPPPGEDFLHKPLDVDALLGIVEKACGS</sequence>
<evidence type="ECO:0000256" key="1">
    <source>
        <dbReference type="ARBA" id="ARBA00022553"/>
    </source>
</evidence>
<feature type="domain" description="Response regulatory" evidence="4">
    <location>
        <begin position="24"/>
        <end position="134"/>
    </location>
</feature>
<protein>
    <submittedName>
        <fullName evidence="5">Chemotaxis protein CheY</fullName>
    </submittedName>
</protein>
<proteinExistence type="predicted"/>
<dbReference type="STRING" id="52.CMC5_010010"/>
<dbReference type="PROSITE" id="PS50110">
    <property type="entry name" value="RESPONSE_REGULATORY"/>
    <property type="match status" value="1"/>
</dbReference>
<keyword evidence="1 2" id="KW-0597">Phosphoprotein</keyword>
<dbReference type="SMART" id="SM00448">
    <property type="entry name" value="REC"/>
    <property type="match status" value="1"/>
</dbReference>
<accession>A0A0K1E7N5</accession>
<dbReference type="Pfam" id="PF00072">
    <property type="entry name" value="Response_reg"/>
    <property type="match status" value="1"/>
</dbReference>
<keyword evidence="6" id="KW-1185">Reference proteome</keyword>
<dbReference type="GO" id="GO:0000160">
    <property type="term" value="P:phosphorelay signal transduction system"/>
    <property type="evidence" value="ECO:0007669"/>
    <property type="project" value="InterPro"/>
</dbReference>
<dbReference type="KEGG" id="ccro:CMC5_010010"/>
<dbReference type="AlphaFoldDB" id="A0A0K1E7N5"/>
<dbReference type="PANTHER" id="PTHR44591">
    <property type="entry name" value="STRESS RESPONSE REGULATOR PROTEIN 1"/>
    <property type="match status" value="1"/>
</dbReference>
<dbReference type="OrthoDB" id="9800897at2"/>
<feature type="region of interest" description="Disordered" evidence="3">
    <location>
        <begin position="1"/>
        <end position="22"/>
    </location>
</feature>
<evidence type="ECO:0000256" key="3">
    <source>
        <dbReference type="SAM" id="MobiDB-lite"/>
    </source>
</evidence>
<feature type="modified residue" description="4-aspartylphosphate" evidence="2">
    <location>
        <position position="75"/>
    </location>
</feature>
<dbReference type="Proteomes" id="UP000067626">
    <property type="component" value="Chromosome"/>
</dbReference>
<dbReference type="EMBL" id="CP012159">
    <property type="protein sequence ID" value="AKT36880.1"/>
    <property type="molecule type" value="Genomic_DNA"/>
</dbReference>
<organism evidence="5 6">
    <name type="scientific">Chondromyces crocatus</name>
    <dbReference type="NCBI Taxonomy" id="52"/>
    <lineage>
        <taxon>Bacteria</taxon>
        <taxon>Pseudomonadati</taxon>
        <taxon>Myxococcota</taxon>
        <taxon>Polyangia</taxon>
        <taxon>Polyangiales</taxon>
        <taxon>Polyangiaceae</taxon>
        <taxon>Chondromyces</taxon>
    </lineage>
</organism>
<dbReference type="Gene3D" id="3.40.50.2300">
    <property type="match status" value="1"/>
</dbReference>
<evidence type="ECO:0000313" key="6">
    <source>
        <dbReference type="Proteomes" id="UP000067626"/>
    </source>
</evidence>
<name>A0A0K1E7N5_CHOCO</name>
<dbReference type="CDD" id="cd00156">
    <property type="entry name" value="REC"/>
    <property type="match status" value="1"/>
</dbReference>
<dbReference type="InterPro" id="IPR011006">
    <property type="entry name" value="CheY-like_superfamily"/>
</dbReference>
<gene>
    <name evidence="5" type="primary">cheY</name>
    <name evidence="5" type="ORF">CMC5_010010</name>
</gene>